<keyword evidence="10" id="KW-1185">Reference proteome</keyword>
<reference evidence="9 10" key="1">
    <citation type="submission" date="2016-09" db="EMBL/GenBank/DDBJ databases">
        <title>Rhizobium sp. nov., a novel species isolated from the rice rhizosphere.</title>
        <authorList>
            <person name="Zhao J."/>
            <person name="Zhang X."/>
        </authorList>
    </citation>
    <scope>NUCLEOTIDE SEQUENCE [LARGE SCALE GENOMIC DNA]</scope>
    <source>
        <strain evidence="9 10">1.7048</strain>
    </source>
</reference>
<dbReference type="Pfam" id="PF00355">
    <property type="entry name" value="Rieske"/>
    <property type="match status" value="1"/>
</dbReference>
<comment type="caution">
    <text evidence="9">The sequence shown here is derived from an EMBL/GenBank/DDBJ whole genome shotgun (WGS) entry which is preliminary data.</text>
</comment>
<dbReference type="PANTHER" id="PTHR43756">
    <property type="entry name" value="CHOLINE MONOOXYGENASE, CHLOROPLASTIC"/>
    <property type="match status" value="1"/>
</dbReference>
<protein>
    <submittedName>
        <fullName evidence="9">Rieske (2Fe-2S) protein</fullName>
    </submittedName>
</protein>
<evidence type="ECO:0000256" key="4">
    <source>
        <dbReference type="ARBA" id="ARBA00023002"/>
    </source>
</evidence>
<dbReference type="PROSITE" id="PS00570">
    <property type="entry name" value="RING_HYDROXYL_ALPHA"/>
    <property type="match status" value="1"/>
</dbReference>
<evidence type="ECO:0000256" key="5">
    <source>
        <dbReference type="ARBA" id="ARBA00023004"/>
    </source>
</evidence>
<evidence type="ECO:0000313" key="10">
    <source>
        <dbReference type="Proteomes" id="UP000186364"/>
    </source>
</evidence>
<comment type="cofactor">
    <cofactor evidence="1">
        <name>Fe cation</name>
        <dbReference type="ChEBI" id="CHEBI:24875"/>
    </cofactor>
</comment>
<dbReference type="InterPro" id="IPR015879">
    <property type="entry name" value="Ring_hydroxy_dOase_asu_C_dom"/>
</dbReference>
<sequence>MDLRGDVLRKLKNRREGYSLEQAFYTDADIYKLDLEEIWYKDWLFVGHDCEIPKAGNYFTVQIGDYPVVIVRDRQGTIRALHNSCRHRGSRVCTSHKGASAKLVCPYHQWTYELDGSLLFARQMGEDFDKAAHSLKPIACESFGGYIFICLSETPMDFAPVRDTVSAYLAPHHLKDTKVAFESTIVEKGNWKLVWENNRECYHCASNHPELCRTYPEAPSATGVQGAADDPVISEHWSRCEASGLPSEFKMSPTGQFRVARMPLIEGAESYTMSGERAVKRRLSDEVTQSHIGTLLLFHYPTTWNHVLADHAISFRVLPLGPELTQVTTKWLVHKDAVEGVDYKLDELTHVWNETNDQDRRIVEENAFGIRSPAYEPGPYSPEHEGGVMQFVEWYCNFMQDRLRGETSPLFKVA</sequence>
<dbReference type="InterPro" id="IPR001663">
    <property type="entry name" value="Rng_hydr_dOase-A"/>
</dbReference>
<dbReference type="Pfam" id="PF00848">
    <property type="entry name" value="Ring_hydroxyl_A"/>
    <property type="match status" value="1"/>
</dbReference>
<dbReference type="GO" id="GO:0051537">
    <property type="term" value="F:2 iron, 2 sulfur cluster binding"/>
    <property type="evidence" value="ECO:0007669"/>
    <property type="project" value="UniProtKB-KW"/>
</dbReference>
<dbReference type="PANTHER" id="PTHR43756:SF5">
    <property type="entry name" value="CHOLINE MONOOXYGENASE, CHLOROPLASTIC"/>
    <property type="match status" value="1"/>
</dbReference>
<evidence type="ECO:0000256" key="7">
    <source>
        <dbReference type="ARBA" id="ARBA00023027"/>
    </source>
</evidence>
<name>A0A1Q9ATN3_9HYPH</name>
<dbReference type="CDD" id="cd03469">
    <property type="entry name" value="Rieske_RO_Alpha_N"/>
    <property type="match status" value="1"/>
</dbReference>
<proteinExistence type="predicted"/>
<feature type="domain" description="Rieske" evidence="8">
    <location>
        <begin position="43"/>
        <end position="149"/>
    </location>
</feature>
<dbReference type="SUPFAM" id="SSF50022">
    <property type="entry name" value="ISP domain"/>
    <property type="match status" value="1"/>
</dbReference>
<evidence type="ECO:0000256" key="1">
    <source>
        <dbReference type="ARBA" id="ARBA00001962"/>
    </source>
</evidence>
<dbReference type="EMBL" id="MKIP01000057">
    <property type="protein sequence ID" value="OLP58701.1"/>
    <property type="molecule type" value="Genomic_DNA"/>
</dbReference>
<evidence type="ECO:0000256" key="6">
    <source>
        <dbReference type="ARBA" id="ARBA00023014"/>
    </source>
</evidence>
<keyword evidence="5" id="KW-0408">Iron</keyword>
<dbReference type="AlphaFoldDB" id="A0A1Q9ATN3"/>
<keyword evidence="2" id="KW-0001">2Fe-2S</keyword>
<gene>
    <name evidence="9" type="ORF">BJF93_17925</name>
</gene>
<dbReference type="InterPro" id="IPR036922">
    <property type="entry name" value="Rieske_2Fe-2S_sf"/>
</dbReference>
<dbReference type="Gene3D" id="2.102.10.10">
    <property type="entry name" value="Rieske [2Fe-2S] iron-sulphur domain"/>
    <property type="match status" value="1"/>
</dbReference>
<dbReference type="GO" id="GO:0016491">
    <property type="term" value="F:oxidoreductase activity"/>
    <property type="evidence" value="ECO:0007669"/>
    <property type="project" value="UniProtKB-KW"/>
</dbReference>
<dbReference type="Gene3D" id="3.90.380.10">
    <property type="entry name" value="Naphthalene 1,2-dioxygenase Alpha Subunit, Chain A, domain 1"/>
    <property type="match status" value="1"/>
</dbReference>
<organism evidence="9 10">
    <name type="scientific">Xaviernesmea oryzae</name>
    <dbReference type="NCBI Taxonomy" id="464029"/>
    <lineage>
        <taxon>Bacteria</taxon>
        <taxon>Pseudomonadati</taxon>
        <taxon>Pseudomonadota</taxon>
        <taxon>Alphaproteobacteria</taxon>
        <taxon>Hyphomicrobiales</taxon>
        <taxon>Rhizobiaceae</taxon>
        <taxon>Rhizobium/Agrobacterium group</taxon>
        <taxon>Xaviernesmea</taxon>
    </lineage>
</organism>
<dbReference type="PRINTS" id="PR00090">
    <property type="entry name" value="RNGDIOXGNASE"/>
</dbReference>
<keyword evidence="6" id="KW-0411">Iron-sulfur</keyword>
<accession>A0A1Q9ATN3</accession>
<evidence type="ECO:0000313" key="9">
    <source>
        <dbReference type="EMBL" id="OLP58701.1"/>
    </source>
</evidence>
<dbReference type="GO" id="GO:0005506">
    <property type="term" value="F:iron ion binding"/>
    <property type="evidence" value="ECO:0007669"/>
    <property type="project" value="InterPro"/>
</dbReference>
<keyword evidence="4" id="KW-0560">Oxidoreductase</keyword>
<dbReference type="SUPFAM" id="SSF55961">
    <property type="entry name" value="Bet v1-like"/>
    <property type="match status" value="1"/>
</dbReference>
<dbReference type="PROSITE" id="PS51296">
    <property type="entry name" value="RIESKE"/>
    <property type="match status" value="1"/>
</dbReference>
<dbReference type="CDD" id="cd08884">
    <property type="entry name" value="RHO_alpha_C_GbcA-like"/>
    <property type="match status" value="1"/>
</dbReference>
<dbReference type="Proteomes" id="UP000186364">
    <property type="component" value="Unassembled WGS sequence"/>
</dbReference>
<dbReference type="InterPro" id="IPR017941">
    <property type="entry name" value="Rieske_2Fe-2S"/>
</dbReference>
<dbReference type="InterPro" id="IPR015881">
    <property type="entry name" value="ARHD_Rieske_2Fe_2S"/>
</dbReference>
<dbReference type="OrthoDB" id="7456916at2"/>
<evidence type="ECO:0000259" key="8">
    <source>
        <dbReference type="PROSITE" id="PS51296"/>
    </source>
</evidence>
<dbReference type="RefSeq" id="WP_075629125.1">
    <property type="nucleotide sequence ID" value="NZ_FOAM01000003.1"/>
</dbReference>
<evidence type="ECO:0000256" key="2">
    <source>
        <dbReference type="ARBA" id="ARBA00022714"/>
    </source>
</evidence>
<evidence type="ECO:0000256" key="3">
    <source>
        <dbReference type="ARBA" id="ARBA00022723"/>
    </source>
</evidence>
<keyword evidence="7" id="KW-0520">NAD</keyword>
<keyword evidence="3" id="KW-0479">Metal-binding</keyword>